<accession>A0A8X7C0L8</accession>
<dbReference type="AlphaFoldDB" id="A0A8X7C0L8"/>
<dbReference type="Proteomes" id="UP000886998">
    <property type="component" value="Unassembled WGS sequence"/>
</dbReference>
<evidence type="ECO:0000313" key="2">
    <source>
        <dbReference type="Proteomes" id="UP000886998"/>
    </source>
</evidence>
<dbReference type="EMBL" id="BMAV01008593">
    <property type="protein sequence ID" value="GFY52276.1"/>
    <property type="molecule type" value="Genomic_DNA"/>
</dbReference>
<comment type="caution">
    <text evidence="1">The sequence shown here is derived from an EMBL/GenBank/DDBJ whole genome shotgun (WGS) entry which is preliminary data.</text>
</comment>
<evidence type="ECO:0000313" key="1">
    <source>
        <dbReference type="EMBL" id="GFY52276.1"/>
    </source>
</evidence>
<reference evidence="1" key="1">
    <citation type="submission" date="2020-08" db="EMBL/GenBank/DDBJ databases">
        <title>Multicomponent nature underlies the extraordinary mechanical properties of spider dragline silk.</title>
        <authorList>
            <person name="Kono N."/>
            <person name="Nakamura H."/>
            <person name="Mori M."/>
            <person name="Yoshida Y."/>
            <person name="Ohtoshi R."/>
            <person name="Malay A.D."/>
            <person name="Moran D.A.P."/>
            <person name="Tomita M."/>
            <person name="Numata K."/>
            <person name="Arakawa K."/>
        </authorList>
    </citation>
    <scope>NUCLEOTIDE SEQUENCE</scope>
</reference>
<keyword evidence="2" id="KW-1185">Reference proteome</keyword>
<protein>
    <submittedName>
        <fullName evidence="1">Uncharacterized protein</fullName>
    </submittedName>
</protein>
<name>A0A8X7C0L8_9ARAC</name>
<sequence length="87" mass="9873">MFCRYLTTGLLNGYIMAYLNQSFWNGYVISKTGKKQLECNFEQLMKARMKITCKPSKDCIDQVQQFLNGDLNASTVDGSPTSEEKST</sequence>
<proteinExistence type="predicted"/>
<gene>
    <name evidence="1" type="ORF">TNIN_132911</name>
</gene>
<organism evidence="1 2">
    <name type="scientific">Trichonephila inaurata madagascariensis</name>
    <dbReference type="NCBI Taxonomy" id="2747483"/>
    <lineage>
        <taxon>Eukaryota</taxon>
        <taxon>Metazoa</taxon>
        <taxon>Ecdysozoa</taxon>
        <taxon>Arthropoda</taxon>
        <taxon>Chelicerata</taxon>
        <taxon>Arachnida</taxon>
        <taxon>Araneae</taxon>
        <taxon>Araneomorphae</taxon>
        <taxon>Entelegynae</taxon>
        <taxon>Araneoidea</taxon>
        <taxon>Nephilidae</taxon>
        <taxon>Trichonephila</taxon>
        <taxon>Trichonephila inaurata</taxon>
    </lineage>
</organism>